<comment type="cofactor">
    <cofactor evidence="1">
        <name>Ca(2+)</name>
        <dbReference type="ChEBI" id="CHEBI:29108"/>
    </cofactor>
</comment>
<dbReference type="GO" id="GO:0005737">
    <property type="term" value="C:cytoplasm"/>
    <property type="evidence" value="ECO:0007669"/>
    <property type="project" value="TreeGrafter"/>
</dbReference>
<evidence type="ECO:0000256" key="4">
    <source>
        <dbReference type="ARBA" id="ARBA00022729"/>
    </source>
</evidence>
<dbReference type="GO" id="GO:0046872">
    <property type="term" value="F:metal ion binding"/>
    <property type="evidence" value="ECO:0007669"/>
    <property type="project" value="UniProtKB-KW"/>
</dbReference>
<keyword evidence="4" id="KW-0732">Signal</keyword>
<dbReference type="InterPro" id="IPR035874">
    <property type="entry name" value="IDS"/>
</dbReference>
<name>A0A3S9PBA0_9BACT</name>
<dbReference type="PANTHER" id="PTHR45953">
    <property type="entry name" value="IDURONATE 2-SULFATASE"/>
    <property type="match status" value="1"/>
</dbReference>
<dbReference type="EMBL" id="CP034563">
    <property type="protein sequence ID" value="AZQ65322.1"/>
    <property type="molecule type" value="Genomic_DNA"/>
</dbReference>
<keyword evidence="6" id="KW-0106">Calcium</keyword>
<proteinExistence type="inferred from homology"/>
<dbReference type="Pfam" id="PF00884">
    <property type="entry name" value="Sulfatase"/>
    <property type="match status" value="1"/>
</dbReference>
<dbReference type="AlphaFoldDB" id="A0A3S9PBA0"/>
<dbReference type="PANTHER" id="PTHR45953:SF1">
    <property type="entry name" value="IDURONATE 2-SULFATASE"/>
    <property type="match status" value="1"/>
</dbReference>
<keyword evidence="9" id="KW-1185">Reference proteome</keyword>
<dbReference type="InterPro" id="IPR017850">
    <property type="entry name" value="Alkaline_phosphatase_core_sf"/>
</dbReference>
<dbReference type="GO" id="GO:0004423">
    <property type="term" value="F:iduronate-2-sulfatase activity"/>
    <property type="evidence" value="ECO:0007669"/>
    <property type="project" value="InterPro"/>
</dbReference>
<evidence type="ECO:0000256" key="6">
    <source>
        <dbReference type="ARBA" id="ARBA00022837"/>
    </source>
</evidence>
<evidence type="ECO:0000256" key="3">
    <source>
        <dbReference type="ARBA" id="ARBA00022723"/>
    </source>
</evidence>
<dbReference type="Gene3D" id="3.40.720.10">
    <property type="entry name" value="Alkaline Phosphatase, subunit A"/>
    <property type="match status" value="1"/>
</dbReference>
<evidence type="ECO:0000256" key="1">
    <source>
        <dbReference type="ARBA" id="ARBA00001913"/>
    </source>
</evidence>
<dbReference type="InterPro" id="IPR000917">
    <property type="entry name" value="Sulfatase_N"/>
</dbReference>
<organism evidence="8 9">
    <name type="scientific">Flammeovirga pectinis</name>
    <dbReference type="NCBI Taxonomy" id="2494373"/>
    <lineage>
        <taxon>Bacteria</taxon>
        <taxon>Pseudomonadati</taxon>
        <taxon>Bacteroidota</taxon>
        <taxon>Cytophagia</taxon>
        <taxon>Cytophagales</taxon>
        <taxon>Flammeovirgaceae</taxon>
        <taxon>Flammeovirga</taxon>
    </lineage>
</organism>
<dbReference type="InterPro" id="IPR024607">
    <property type="entry name" value="Sulfatase_CS"/>
</dbReference>
<feature type="domain" description="Sulfatase N-terminal" evidence="7">
    <location>
        <begin position="46"/>
        <end position="430"/>
    </location>
</feature>
<reference evidence="8 9" key="1">
    <citation type="submission" date="2018-12" db="EMBL/GenBank/DDBJ databases">
        <title>Flammeovirga pectinis sp. nov., isolated from the gut of the Korean scallop, Patinopecten yessoensis.</title>
        <authorList>
            <person name="Bae J.-W."/>
            <person name="Jeong Y.-S."/>
            <person name="Kang W."/>
        </authorList>
    </citation>
    <scope>NUCLEOTIDE SEQUENCE [LARGE SCALE GENOMIC DNA]</scope>
    <source>
        <strain evidence="8 9">L12M1</strain>
    </source>
</reference>
<dbReference type="SUPFAM" id="SSF53649">
    <property type="entry name" value="Alkaline phosphatase-like"/>
    <property type="match status" value="1"/>
</dbReference>
<dbReference type="PROSITE" id="PS00149">
    <property type="entry name" value="SULFATASE_2"/>
    <property type="match status" value="1"/>
</dbReference>
<evidence type="ECO:0000313" key="9">
    <source>
        <dbReference type="Proteomes" id="UP000267268"/>
    </source>
</evidence>
<evidence type="ECO:0000313" key="8">
    <source>
        <dbReference type="EMBL" id="AZQ65322.1"/>
    </source>
</evidence>
<comment type="similarity">
    <text evidence="2">Belongs to the sulfatase family.</text>
</comment>
<sequence length="549" mass="62654">MSRLHLLNSNSIFFDFTDMNRLLITILFCSFVFVHDNYAQKKKDKPNILFIMCDDLNDYQGVFGGHPQAKTPNIDKLAESGTRFLNAQSNIPVCQPSRNSLFTGVYPSASSDFGWIPHFKQKVLKHNKTFVQVLKENGYYTLASGKLMHANEKEVWNEWGLDIKHNYGPFYYNGDKLTAHPSVPAPFNKIGPIDGSYGRISEMPNHNGERGVPGLVEGWNMKPVKYNSDSDRDLLYDEKHAEWAVNKFKELANKKNDKPFFMGVGFVRPHTPLHAPDKYFDMFPLDELELDKWVADDTEDIFYQEIFGTKGKGSRYYRELLASYAGDRELALKTFLQAYLACVAFVDDQIGTVLEGLETSGLADNTIVIFTSDHGWQMGEKELLFKNTVYEEATRVPYIIRDPKVKKNQVVSHPVSLIDLYPTVLDFAGIEASNLKAEGGAELGGYSVIPFLENPNTMKWEGPEGALSVKGVWGATSKNFTVNEQNYSYRTEKWRYIHYTDGKEELYNHDADPYEWKNIASDKKYAKVKSDLKAQMEKIIKVKFNDIVN</sequence>
<evidence type="ECO:0000256" key="5">
    <source>
        <dbReference type="ARBA" id="ARBA00022801"/>
    </source>
</evidence>
<evidence type="ECO:0000256" key="2">
    <source>
        <dbReference type="ARBA" id="ARBA00008779"/>
    </source>
</evidence>
<dbReference type="KEGG" id="fll:EI427_24215"/>
<keyword evidence="5" id="KW-0378">Hydrolase</keyword>
<gene>
    <name evidence="8" type="ORF">EI427_24215</name>
</gene>
<evidence type="ECO:0000259" key="7">
    <source>
        <dbReference type="Pfam" id="PF00884"/>
    </source>
</evidence>
<keyword evidence="3" id="KW-0479">Metal-binding</keyword>
<dbReference type="Proteomes" id="UP000267268">
    <property type="component" value="Chromosome 2"/>
</dbReference>
<accession>A0A3S9PBA0</accession>
<dbReference type="CDD" id="cd16030">
    <property type="entry name" value="iduronate-2-sulfatase"/>
    <property type="match status" value="1"/>
</dbReference>
<dbReference type="OrthoDB" id="9763552at2"/>
<protein>
    <submittedName>
        <fullName evidence="8">DUF4976 domain-containing protein</fullName>
    </submittedName>
</protein>